<dbReference type="EMBL" id="KI927466">
    <property type="protein sequence ID" value="ETW63719.1"/>
    <property type="molecule type" value="Genomic_DNA"/>
</dbReference>
<evidence type="ECO:0000256" key="1">
    <source>
        <dbReference type="SAM" id="Coils"/>
    </source>
</evidence>
<dbReference type="AlphaFoldDB" id="A0A024XE10"/>
<proteinExistence type="predicted"/>
<keyword evidence="1" id="KW-0175">Coiled coil</keyword>
<protein>
    <submittedName>
        <fullName evidence="2">Uncharacterized protein</fullName>
    </submittedName>
</protein>
<gene>
    <name evidence="2" type="ORF">PFMC_00465</name>
</gene>
<reference evidence="2 3" key="1">
    <citation type="submission" date="2013-02" db="EMBL/GenBank/DDBJ databases">
        <title>The Genome Annotation of Plasmodium falciparum CAMP/Malaysia.</title>
        <authorList>
            <consortium name="The Broad Institute Genome Sequencing Platform"/>
            <consortium name="The Broad Institute Genome Sequencing Center for Infectious Disease"/>
            <person name="Neafsey D."/>
            <person name="Hoffman S."/>
            <person name="Volkman S."/>
            <person name="Rosenthal P."/>
            <person name="Walker B."/>
            <person name="Young S.K."/>
            <person name="Zeng Q."/>
            <person name="Gargeya S."/>
            <person name="Fitzgerald M."/>
            <person name="Haas B."/>
            <person name="Abouelleil A."/>
            <person name="Allen A.W."/>
            <person name="Alvarado L."/>
            <person name="Arachchi H.M."/>
            <person name="Berlin A.M."/>
            <person name="Chapman S.B."/>
            <person name="Gainer-Dewar J."/>
            <person name="Goldberg J."/>
            <person name="Griggs A."/>
            <person name="Gujja S."/>
            <person name="Hansen M."/>
            <person name="Howarth C."/>
            <person name="Imamovic A."/>
            <person name="Ireland A."/>
            <person name="Larimer J."/>
            <person name="McCowan C."/>
            <person name="Murphy C."/>
            <person name="Pearson M."/>
            <person name="Poon T.W."/>
            <person name="Priest M."/>
            <person name="Roberts A."/>
            <person name="Saif S."/>
            <person name="Shea T."/>
            <person name="Sisk P."/>
            <person name="Sykes S."/>
            <person name="Wortman J."/>
            <person name="Nusbaum C."/>
            <person name="Birren B."/>
        </authorList>
    </citation>
    <scope>NUCLEOTIDE SEQUENCE [LARGE SCALE GENOMIC DNA]</scope>
    <source>
        <strain evidence="2 3">CAMP/Malaysia</strain>
    </source>
</reference>
<dbReference type="OMA" id="LNEVECC"/>
<accession>A0A024XE10</accession>
<evidence type="ECO:0000313" key="3">
    <source>
        <dbReference type="Proteomes" id="UP000030694"/>
    </source>
</evidence>
<feature type="coiled-coil region" evidence="1">
    <location>
        <begin position="361"/>
        <end position="403"/>
    </location>
</feature>
<reference evidence="2 3" key="2">
    <citation type="submission" date="2013-02" db="EMBL/GenBank/DDBJ databases">
        <title>The Genome Sequence of Plasmodium falciparum CAMP/Malaysia.</title>
        <authorList>
            <consortium name="The Broad Institute Genome Sequencing Platform"/>
            <consortium name="The Broad Institute Genome Sequencing Center for Infectious Disease"/>
            <person name="Neafsey D."/>
            <person name="Cheeseman I."/>
            <person name="Volkman S."/>
            <person name="Adams J."/>
            <person name="Walker B."/>
            <person name="Young S.K."/>
            <person name="Zeng Q."/>
            <person name="Gargeya S."/>
            <person name="Fitzgerald M."/>
            <person name="Haas B."/>
            <person name="Abouelleil A."/>
            <person name="Alvarado L."/>
            <person name="Arachchi H.M."/>
            <person name="Berlin A.M."/>
            <person name="Chapman S.B."/>
            <person name="Dewar J."/>
            <person name="Goldberg J."/>
            <person name="Griggs A."/>
            <person name="Gujja S."/>
            <person name="Hansen M."/>
            <person name="Howarth C."/>
            <person name="Imamovic A."/>
            <person name="Larimer J."/>
            <person name="McCowan C."/>
            <person name="Murphy C."/>
            <person name="Neiman D."/>
            <person name="Pearson M."/>
            <person name="Priest M."/>
            <person name="Roberts A."/>
            <person name="Saif S."/>
            <person name="Shea T."/>
            <person name="Sisk P."/>
            <person name="Sykes S."/>
            <person name="Wortman J."/>
            <person name="Nusbaum C."/>
            <person name="Birren B."/>
        </authorList>
    </citation>
    <scope>NUCLEOTIDE SEQUENCE [LARGE SCALE GENOMIC DNA]</scope>
    <source>
        <strain evidence="2 3">CAMP/Malaysia</strain>
    </source>
</reference>
<dbReference type="Proteomes" id="UP000030694">
    <property type="component" value="Unassembled WGS sequence"/>
</dbReference>
<sequence length="404" mass="48687">MNGNNIMNGNNNINRNNIMNRNNITNNHIIHHISNKTSLIENNKKKEENIFPSANLYKKEMNVKGSSDTFDLLYKRKIDKDDNLSKKKKRPNYLFNKDGEHFVNKENVQNNIIDDDDDDDDNHHDNVVVVYDKVKENEMNENKNKKSVKEDGLHNVLVELRNKDNLVVNDNIINKSFEKNNILYIKTSDSLNENYNERKIYKEINKEEYSNKNEYVHFKNNDDSSIKKKNNSSECLDEQKKKTYKYTIIEQKRYNFNDRDNNNAYIKDDTHKKEKGYYLNMIVQSEEYKKYGSNNKMDEMEIYNQHTNDFNINENLNNKIYFDDYEGYDQEKKKKKLDDHIYTQQKEYKNNINDILKDHHLNDKETKEKKNEIEIEEEKKNKIEIEEEKKNKIEIEEEKKKKKK</sequence>
<name>A0A024XE10_PLAFC</name>
<organism evidence="2 3">
    <name type="scientific">Plasmodium falciparum (isolate Camp / Malaysia)</name>
    <dbReference type="NCBI Taxonomy" id="5835"/>
    <lineage>
        <taxon>Eukaryota</taxon>
        <taxon>Sar</taxon>
        <taxon>Alveolata</taxon>
        <taxon>Apicomplexa</taxon>
        <taxon>Aconoidasida</taxon>
        <taxon>Haemosporida</taxon>
        <taxon>Plasmodiidae</taxon>
        <taxon>Plasmodium</taxon>
        <taxon>Plasmodium (Laverania)</taxon>
    </lineage>
</organism>
<evidence type="ECO:0000313" key="2">
    <source>
        <dbReference type="EMBL" id="ETW63719.1"/>
    </source>
</evidence>